<reference evidence="2 3" key="1">
    <citation type="submission" date="2018-09" db="EMBL/GenBank/DDBJ databases">
        <authorList>
            <person name="Zeman M."/>
            <person name="Pardy F."/>
        </authorList>
    </citation>
    <scope>NUCLEOTIDE SEQUENCE [LARGE SCALE GENOMIC DNA]</scope>
    <source>
        <strain evidence="2 3">CCM 8852</strain>
    </source>
</reference>
<dbReference type="RefSeq" id="WP_119655724.1">
    <property type="nucleotide sequence ID" value="NZ_JBHUOI010000001.1"/>
</dbReference>
<comment type="caution">
    <text evidence="2">The sequence shown here is derived from an EMBL/GenBank/DDBJ whole genome shotgun (WGS) entry which is preliminary data.</text>
</comment>
<dbReference type="Proteomes" id="UP000284250">
    <property type="component" value="Unassembled WGS sequence"/>
</dbReference>
<protein>
    <submittedName>
        <fullName evidence="2">PorT family protein</fullName>
    </submittedName>
</protein>
<organism evidence="2 3">
    <name type="scientific">Hymenobacter rubripertinctus</name>
    <dbReference type="NCBI Taxonomy" id="2029981"/>
    <lineage>
        <taxon>Bacteria</taxon>
        <taxon>Pseudomonadati</taxon>
        <taxon>Bacteroidota</taxon>
        <taxon>Cytophagia</taxon>
        <taxon>Cytophagales</taxon>
        <taxon>Hymenobacteraceae</taxon>
        <taxon>Hymenobacter</taxon>
    </lineage>
</organism>
<feature type="domain" description="Outer membrane protein beta-barrel" evidence="1">
    <location>
        <begin position="23"/>
        <end position="169"/>
    </location>
</feature>
<dbReference type="InterPro" id="IPR025665">
    <property type="entry name" value="Beta-barrel_OMP_2"/>
</dbReference>
<keyword evidence="3" id="KW-1185">Reference proteome</keyword>
<reference evidence="2 3" key="2">
    <citation type="submission" date="2019-01" db="EMBL/GenBank/DDBJ databases">
        <title>Hymenobacter humicola sp. nov., isolated from soils in Antarctica.</title>
        <authorList>
            <person name="Sedlacek I."/>
            <person name="Holochova P."/>
            <person name="Kralova S."/>
            <person name="Pantucek R."/>
            <person name="Stankova E."/>
            <person name="Vrbovska V."/>
            <person name="Kristofova L."/>
            <person name="Svec P."/>
            <person name="Busse H.-J."/>
        </authorList>
    </citation>
    <scope>NUCLEOTIDE SEQUENCE [LARGE SCALE GENOMIC DNA]</scope>
    <source>
        <strain evidence="2 3">CCM 8852</strain>
    </source>
</reference>
<proteinExistence type="predicted"/>
<name>A0A418QYN2_9BACT</name>
<evidence type="ECO:0000313" key="3">
    <source>
        <dbReference type="Proteomes" id="UP000284250"/>
    </source>
</evidence>
<evidence type="ECO:0000259" key="1">
    <source>
        <dbReference type="Pfam" id="PF13568"/>
    </source>
</evidence>
<dbReference type="OrthoDB" id="838174at2"/>
<dbReference type="EMBL" id="QYCN01000013">
    <property type="protein sequence ID" value="RIY10248.1"/>
    <property type="molecule type" value="Genomic_DNA"/>
</dbReference>
<gene>
    <name evidence="2" type="ORF">D0T11_10370</name>
</gene>
<sequence>MPPVIRLLCILFIIPIIPATGQRLLLGVKGGATLSNGIGADAQGSTLRLGGHGGLLTRLRLPAGFALQTEALYSQRGDNATAYGSTIGQRLTYLDVPLLAQYHQQDLFVEAGGQYSWLLAQSANEPPVFRLNALAVRPREVSFVVGFGYQDTVGLSVGWRYVGGLHNVFRPGELSGSGQRQIRNGSLQFYLNYLFEPRQVVQAAVRTGQGTGWLAVATARRAAKLPVVLYQGARFVFYTGPAAVIRRLRRPPAPESAPESAPPSIP</sequence>
<dbReference type="Pfam" id="PF13568">
    <property type="entry name" value="OMP_b-brl_2"/>
    <property type="match status" value="1"/>
</dbReference>
<evidence type="ECO:0000313" key="2">
    <source>
        <dbReference type="EMBL" id="RIY10248.1"/>
    </source>
</evidence>
<dbReference type="AlphaFoldDB" id="A0A418QYN2"/>
<accession>A0A418QYN2</accession>